<feature type="transmembrane region" description="Helical" evidence="1">
    <location>
        <begin position="250"/>
        <end position="268"/>
    </location>
</feature>
<protein>
    <recommendedName>
        <fullName evidence="4">Transmembrane protein EpsG</fullName>
    </recommendedName>
</protein>
<evidence type="ECO:0000313" key="2">
    <source>
        <dbReference type="EMBL" id="OFA10602.1"/>
    </source>
</evidence>
<dbReference type="AlphaFoldDB" id="A0A1E7XCA4"/>
<feature type="transmembrane region" description="Helical" evidence="1">
    <location>
        <begin position="280"/>
        <end position="298"/>
    </location>
</feature>
<dbReference type="InterPro" id="IPR049458">
    <property type="entry name" value="EpsG-like"/>
</dbReference>
<feature type="transmembrane region" description="Helical" evidence="1">
    <location>
        <begin position="174"/>
        <end position="199"/>
    </location>
</feature>
<proteinExistence type="predicted"/>
<accession>A0A1E7XCA4</accession>
<feature type="transmembrane region" description="Helical" evidence="1">
    <location>
        <begin position="330"/>
        <end position="350"/>
    </location>
</feature>
<keyword evidence="1" id="KW-1133">Transmembrane helix</keyword>
<feature type="transmembrane region" description="Helical" evidence="1">
    <location>
        <begin position="137"/>
        <end position="168"/>
    </location>
</feature>
<organism evidence="2 3">
    <name type="scientific">Lentilactobacillus sunkii</name>
    <dbReference type="NCBI Taxonomy" id="481719"/>
    <lineage>
        <taxon>Bacteria</taxon>
        <taxon>Bacillati</taxon>
        <taxon>Bacillota</taxon>
        <taxon>Bacilli</taxon>
        <taxon>Lactobacillales</taxon>
        <taxon>Lactobacillaceae</taxon>
        <taxon>Lentilactobacillus</taxon>
    </lineage>
</organism>
<reference evidence="2 3" key="1">
    <citation type="submission" date="2016-09" db="EMBL/GenBank/DDBJ databases">
        <title>Genome Sequence of Lactobacillus sunkii Strain CG01.</title>
        <authorList>
            <person name="Poehlein A."/>
            <person name="Gabris C."/>
            <person name="Bengelsdorf F.R."/>
            <person name="Duerre P."/>
            <person name="Daniel R."/>
        </authorList>
    </citation>
    <scope>NUCLEOTIDE SEQUENCE [LARGE SCALE GENOMIC DNA]</scope>
    <source>
        <strain evidence="2 3">CG_D</strain>
    </source>
</reference>
<dbReference type="RefSeq" id="WP_070368071.1">
    <property type="nucleotide sequence ID" value="NZ_MIQE01000016.1"/>
</dbReference>
<feature type="transmembrane region" description="Helical" evidence="1">
    <location>
        <begin position="206"/>
        <end position="230"/>
    </location>
</feature>
<dbReference type="STRING" id="481719.LASUN_16700"/>
<name>A0A1E7XCA4_9LACO</name>
<feature type="transmembrane region" description="Helical" evidence="1">
    <location>
        <begin position="107"/>
        <end position="125"/>
    </location>
</feature>
<dbReference type="EMBL" id="MIQE01000016">
    <property type="protein sequence ID" value="OFA10602.1"/>
    <property type="molecule type" value="Genomic_DNA"/>
</dbReference>
<gene>
    <name evidence="2" type="ORF">LASUN_16700</name>
</gene>
<evidence type="ECO:0000313" key="3">
    <source>
        <dbReference type="Proteomes" id="UP000177010"/>
    </source>
</evidence>
<keyword evidence="1" id="KW-0812">Transmembrane</keyword>
<keyword evidence="1" id="KW-0472">Membrane</keyword>
<dbReference type="Pfam" id="PF14897">
    <property type="entry name" value="EpsG"/>
    <property type="match status" value="1"/>
</dbReference>
<comment type="caution">
    <text evidence="2">The sequence shown here is derived from an EMBL/GenBank/DDBJ whole genome shotgun (WGS) entry which is preliminary data.</text>
</comment>
<feature type="transmembrane region" description="Helical" evidence="1">
    <location>
        <begin position="42"/>
        <end position="63"/>
    </location>
</feature>
<dbReference type="Proteomes" id="UP000177010">
    <property type="component" value="Unassembled WGS sequence"/>
</dbReference>
<sequence length="367" mass="41610">MIYVFWGCICSALIYMLEHLKGSISLFPASDDLREEHTQPTLSDFVLVLISMIPFFLIGALRFDVGTDYETYLRLQIPYALRGYLDTVGFLYGEIVKFGVGLGSTQYVFVLTQLILIVAMAVAIYKLSSSYSTSVFLFMFSTFFSFSLNVMRQSIGTAVAMAAIYFLFHNKVVFALLSLVAVSLHGSVIVLIVLMFVALKKLPLGFFILISPIAYLVAPISIHLVQLFPWILGRFSYYVSVNYSLTLDRAIAGILFLTLGFCWASKRFGWIDDFDSLTTYLIRLTGWGLAVLLVLRQVPNAARLAYLFLPIQIILVPRIISSIKDSSIRILSRFFILAGYTIFFIVRILILNYNETIPYQILQNWNF</sequence>
<feature type="transmembrane region" description="Helical" evidence="1">
    <location>
        <begin position="304"/>
        <end position="323"/>
    </location>
</feature>
<evidence type="ECO:0008006" key="4">
    <source>
        <dbReference type="Google" id="ProtNLM"/>
    </source>
</evidence>
<evidence type="ECO:0000256" key="1">
    <source>
        <dbReference type="SAM" id="Phobius"/>
    </source>
</evidence>